<proteinExistence type="predicted"/>
<dbReference type="KEGG" id="afr:AFE_1170"/>
<dbReference type="PaxDb" id="243159-AFE_1170"/>
<evidence type="ECO:0000313" key="3">
    <source>
        <dbReference type="Proteomes" id="UP000001362"/>
    </source>
</evidence>
<dbReference type="AlphaFoldDB" id="B7J8A4"/>
<dbReference type="Proteomes" id="UP000001362">
    <property type="component" value="Chromosome"/>
</dbReference>
<sequence>MGFRRTPKDPGPNESGDYTTDDTGDAGVSLWASCCFDPTWFNPPGRTATVAERFLKAGGLLRDGCFSGDGVHIAVIKRVASAILRLLKNADHFAQPAGHAGSRRQRQAKEPVFSKFFLRAISVKFLQRRISIWRQVLQKLRGAQNLRRILHAERRFPIPYVDGFHDNPF</sequence>
<dbReference type="EMBL" id="CP001219">
    <property type="protein sequence ID" value="ACK79208.1"/>
    <property type="molecule type" value="Genomic_DNA"/>
</dbReference>
<name>B7J8A4_ACIF2</name>
<protein>
    <submittedName>
        <fullName evidence="2">Uncharacterized protein</fullName>
    </submittedName>
</protein>
<keyword evidence="3" id="KW-1185">Reference proteome</keyword>
<dbReference type="HOGENOM" id="CLU_1575093_0_0_6"/>
<evidence type="ECO:0000256" key="1">
    <source>
        <dbReference type="SAM" id="MobiDB-lite"/>
    </source>
</evidence>
<accession>B7J8A4</accession>
<feature type="region of interest" description="Disordered" evidence="1">
    <location>
        <begin position="1"/>
        <end position="20"/>
    </location>
</feature>
<reference evidence="2 3" key="1">
    <citation type="journal article" date="2008" name="BMC Genomics">
        <title>Acidithiobacillus ferrooxidans metabolism: from genome sequence to industrial applications.</title>
        <authorList>
            <person name="Valdes J."/>
            <person name="Pedroso I."/>
            <person name="Quatrini R."/>
            <person name="Dodson R.J."/>
            <person name="Tettelin H."/>
            <person name="Blake R.II."/>
            <person name="Eisen J.A."/>
            <person name="Holmes D.S."/>
        </authorList>
    </citation>
    <scope>NUCLEOTIDE SEQUENCE [LARGE SCALE GENOMIC DNA]</scope>
    <source>
        <strain evidence="3">ATCC 23270 / DSM 14882 / CIP 104768 / NCIMB 8455</strain>
    </source>
</reference>
<gene>
    <name evidence="2" type="ordered locus">AFE_1170</name>
</gene>
<evidence type="ECO:0000313" key="2">
    <source>
        <dbReference type="EMBL" id="ACK79208.1"/>
    </source>
</evidence>
<organism evidence="2 3">
    <name type="scientific">Acidithiobacillus ferrooxidans (strain ATCC 23270 / DSM 14882 / CIP 104768 / NCIMB 8455)</name>
    <name type="common">Ferrobacillus ferrooxidans (strain ATCC 23270)</name>
    <dbReference type="NCBI Taxonomy" id="243159"/>
    <lineage>
        <taxon>Bacteria</taxon>
        <taxon>Pseudomonadati</taxon>
        <taxon>Pseudomonadota</taxon>
        <taxon>Acidithiobacillia</taxon>
        <taxon>Acidithiobacillales</taxon>
        <taxon>Acidithiobacillaceae</taxon>
        <taxon>Acidithiobacillus</taxon>
    </lineage>
</organism>